<protein>
    <recommendedName>
        <fullName evidence="16">Integral membrane protein</fullName>
    </recommendedName>
</protein>
<feature type="transmembrane region" description="Helical" evidence="13">
    <location>
        <begin position="51"/>
        <end position="71"/>
    </location>
</feature>
<dbReference type="PANTHER" id="PTHR31462">
    <property type="entry name" value="ENDOSOMAL/LYSOSOMAL POTASSIUM CHANNEL TMEM175"/>
    <property type="match status" value="1"/>
</dbReference>
<dbReference type="AlphaFoldDB" id="A0A0S6VU14"/>
<evidence type="ECO:0000256" key="10">
    <source>
        <dbReference type="ARBA" id="ARBA00023136"/>
    </source>
</evidence>
<keyword evidence="6" id="KW-0631">Potassium channel</keyword>
<evidence type="ECO:0000313" key="14">
    <source>
        <dbReference type="EMBL" id="GAK49231.1"/>
    </source>
</evidence>
<name>A0A0S6VU14_9BACT</name>
<evidence type="ECO:0000313" key="15">
    <source>
        <dbReference type="Proteomes" id="UP000030700"/>
    </source>
</evidence>
<keyword evidence="11" id="KW-0407">Ion channel</keyword>
<evidence type="ECO:0000256" key="12">
    <source>
        <dbReference type="ARBA" id="ARBA00034430"/>
    </source>
</evidence>
<evidence type="ECO:0000256" key="4">
    <source>
        <dbReference type="ARBA" id="ARBA00022538"/>
    </source>
</evidence>
<comment type="catalytic activity">
    <reaction evidence="12">
        <text>K(+)(in) = K(+)(out)</text>
        <dbReference type="Rhea" id="RHEA:29463"/>
        <dbReference type="ChEBI" id="CHEBI:29103"/>
    </reaction>
</comment>
<evidence type="ECO:0000256" key="9">
    <source>
        <dbReference type="ARBA" id="ARBA00023065"/>
    </source>
</evidence>
<evidence type="ECO:0000256" key="3">
    <source>
        <dbReference type="ARBA" id="ARBA00022448"/>
    </source>
</evidence>
<evidence type="ECO:0000256" key="6">
    <source>
        <dbReference type="ARBA" id="ARBA00022826"/>
    </source>
</evidence>
<dbReference type="Proteomes" id="UP000030700">
    <property type="component" value="Unassembled WGS sequence"/>
</dbReference>
<dbReference type="EMBL" id="DF820455">
    <property type="protein sequence ID" value="GAK49231.1"/>
    <property type="molecule type" value="Genomic_DNA"/>
</dbReference>
<keyword evidence="5 13" id="KW-0812">Transmembrane</keyword>
<dbReference type="GO" id="GO:0005267">
    <property type="term" value="F:potassium channel activity"/>
    <property type="evidence" value="ECO:0007669"/>
    <property type="project" value="UniProtKB-KW"/>
</dbReference>
<sequence length="209" mass="24132">MAENTTHTYPAERLIAYSDAIFSIVVTLLVLEIRLPEHSEHGVLNDLFQEWPSILSFLISFFIVTVVWMNHHEMFHHIKRVDYRLIVLNTLLMLNVVLIPLVSSILGRHLLEDQPELINAACIYGLWIAIGGIPFNLLWSYASKQPHLLKEDADPEALQRLGHHYWRGPLLYFLAALLSLFNQWLAVIGYVALLGLYFVPASLWMYKKK</sequence>
<evidence type="ECO:0000256" key="13">
    <source>
        <dbReference type="SAM" id="Phobius"/>
    </source>
</evidence>
<evidence type="ECO:0000256" key="7">
    <source>
        <dbReference type="ARBA" id="ARBA00022958"/>
    </source>
</evidence>
<proteinExistence type="inferred from homology"/>
<reference evidence="14" key="1">
    <citation type="journal article" date="2015" name="PeerJ">
        <title>First genomic representation of candidate bacterial phylum KSB3 points to enhanced environmental sensing as a trigger of wastewater bulking.</title>
        <authorList>
            <person name="Sekiguchi Y."/>
            <person name="Ohashi A."/>
            <person name="Parks D.H."/>
            <person name="Yamauchi T."/>
            <person name="Tyson G.W."/>
            <person name="Hugenholtz P."/>
        </authorList>
    </citation>
    <scope>NUCLEOTIDE SEQUENCE [LARGE SCALE GENOMIC DNA]</scope>
</reference>
<evidence type="ECO:0000256" key="1">
    <source>
        <dbReference type="ARBA" id="ARBA00004141"/>
    </source>
</evidence>
<dbReference type="Pfam" id="PF06736">
    <property type="entry name" value="TMEM175"/>
    <property type="match status" value="1"/>
</dbReference>
<feature type="transmembrane region" description="Helical" evidence="13">
    <location>
        <begin position="187"/>
        <end position="206"/>
    </location>
</feature>
<keyword evidence="8 13" id="KW-1133">Transmembrane helix</keyword>
<feature type="transmembrane region" description="Helical" evidence="13">
    <location>
        <begin position="14"/>
        <end position="31"/>
    </location>
</feature>
<evidence type="ECO:0000256" key="8">
    <source>
        <dbReference type="ARBA" id="ARBA00022989"/>
    </source>
</evidence>
<feature type="transmembrane region" description="Helical" evidence="13">
    <location>
        <begin position="118"/>
        <end position="143"/>
    </location>
</feature>
<keyword evidence="4" id="KW-0633">Potassium transport</keyword>
<keyword evidence="15" id="KW-1185">Reference proteome</keyword>
<organism evidence="14">
    <name type="scientific">Candidatus Moduliflexus flocculans</name>
    <dbReference type="NCBI Taxonomy" id="1499966"/>
    <lineage>
        <taxon>Bacteria</taxon>
        <taxon>Candidatus Moduliflexota</taxon>
        <taxon>Candidatus Moduliflexia</taxon>
        <taxon>Candidatus Moduliflexales</taxon>
        <taxon>Candidatus Moduliflexaceae</taxon>
    </lineage>
</organism>
<dbReference type="PANTHER" id="PTHR31462:SF5">
    <property type="entry name" value="ENDOSOMAL_LYSOSOMAL PROTON CHANNEL TMEM175"/>
    <property type="match status" value="1"/>
</dbReference>
<evidence type="ECO:0008006" key="16">
    <source>
        <dbReference type="Google" id="ProtNLM"/>
    </source>
</evidence>
<accession>A0A0S6VU14</accession>
<keyword evidence="7" id="KW-0630">Potassium</keyword>
<feature type="transmembrane region" description="Helical" evidence="13">
    <location>
        <begin position="83"/>
        <end position="106"/>
    </location>
</feature>
<keyword evidence="10 13" id="KW-0472">Membrane</keyword>
<keyword evidence="3" id="KW-0813">Transport</keyword>
<evidence type="ECO:0000256" key="2">
    <source>
        <dbReference type="ARBA" id="ARBA00006920"/>
    </source>
</evidence>
<dbReference type="InterPro" id="IPR010617">
    <property type="entry name" value="TMEM175-like"/>
</dbReference>
<dbReference type="GO" id="GO:0015252">
    <property type="term" value="F:proton channel activity"/>
    <property type="evidence" value="ECO:0007669"/>
    <property type="project" value="InterPro"/>
</dbReference>
<dbReference type="HOGENOM" id="CLU_090238_0_1_0"/>
<comment type="similarity">
    <text evidence="2">Belongs to the TMEM175 family.</text>
</comment>
<evidence type="ECO:0000256" key="5">
    <source>
        <dbReference type="ARBA" id="ARBA00022692"/>
    </source>
</evidence>
<dbReference type="GO" id="GO:0016020">
    <property type="term" value="C:membrane"/>
    <property type="evidence" value="ECO:0007669"/>
    <property type="project" value="UniProtKB-SubCell"/>
</dbReference>
<keyword evidence="9" id="KW-0406">Ion transport</keyword>
<dbReference type="STRING" id="1499966.U14_00450"/>
<gene>
    <name evidence="14" type="ORF">U14_00450</name>
</gene>
<evidence type="ECO:0000256" key="11">
    <source>
        <dbReference type="ARBA" id="ARBA00023303"/>
    </source>
</evidence>
<comment type="subcellular location">
    <subcellularLocation>
        <location evidence="1">Membrane</location>
        <topology evidence="1">Multi-pass membrane protein</topology>
    </subcellularLocation>
</comment>